<dbReference type="AlphaFoldDB" id="A0A918AHL3"/>
<protein>
    <recommendedName>
        <fullName evidence="4">Integral membrane protein</fullName>
    </recommendedName>
</protein>
<feature type="transmembrane region" description="Helical" evidence="1">
    <location>
        <begin position="86"/>
        <end position="112"/>
    </location>
</feature>
<sequence length="253" mass="26367">MFVGLDRIGLSGGAWASALVVLVGALTAVAVPVTVRAVAGEERARAVLPFVALFPGAVWVGVSADGLFAGVAAVGIALLACRRALLGGVVLGFAVFLSYGLVLLGPLALAVLWPDRRGIARAVLGALAVVGAFALAGFWWLDGYHLVVERYYQGIASSRSYGYWVWANLAAAAVATGLAPLAGRWRGPALRLAGPAALAILLADLSGLSKAEVERIWLPFTVWLLVLAPRRRGWLAAQAATALAVDHLLLTNW</sequence>
<keyword evidence="1" id="KW-0812">Transmembrane</keyword>
<accession>A0A918AHL3</accession>
<proteinExistence type="predicted"/>
<dbReference type="EMBL" id="BMRG01000001">
    <property type="protein sequence ID" value="GGP33818.1"/>
    <property type="molecule type" value="Genomic_DNA"/>
</dbReference>
<keyword evidence="3" id="KW-1185">Reference proteome</keyword>
<organism evidence="2 3">
    <name type="scientific">Saccharothrix coeruleofusca</name>
    <dbReference type="NCBI Taxonomy" id="33919"/>
    <lineage>
        <taxon>Bacteria</taxon>
        <taxon>Bacillati</taxon>
        <taxon>Actinomycetota</taxon>
        <taxon>Actinomycetes</taxon>
        <taxon>Pseudonocardiales</taxon>
        <taxon>Pseudonocardiaceae</taxon>
        <taxon>Saccharothrix</taxon>
    </lineage>
</organism>
<name>A0A918AHL3_9PSEU</name>
<evidence type="ECO:0000256" key="1">
    <source>
        <dbReference type="SAM" id="Phobius"/>
    </source>
</evidence>
<keyword evidence="1" id="KW-1133">Transmembrane helix</keyword>
<gene>
    <name evidence="2" type="ORF">GCM10010185_00140</name>
</gene>
<reference evidence="2" key="2">
    <citation type="submission" date="2020-09" db="EMBL/GenBank/DDBJ databases">
        <authorList>
            <person name="Sun Q."/>
            <person name="Ohkuma M."/>
        </authorList>
    </citation>
    <scope>NUCLEOTIDE SEQUENCE</scope>
    <source>
        <strain evidence="2">JCM 3313</strain>
    </source>
</reference>
<dbReference type="Proteomes" id="UP000639606">
    <property type="component" value="Unassembled WGS sequence"/>
</dbReference>
<evidence type="ECO:0000313" key="2">
    <source>
        <dbReference type="EMBL" id="GGP33818.1"/>
    </source>
</evidence>
<evidence type="ECO:0000313" key="3">
    <source>
        <dbReference type="Proteomes" id="UP000639606"/>
    </source>
</evidence>
<comment type="caution">
    <text evidence="2">The sequence shown here is derived from an EMBL/GenBank/DDBJ whole genome shotgun (WGS) entry which is preliminary data.</text>
</comment>
<feature type="transmembrane region" description="Helical" evidence="1">
    <location>
        <begin position="119"/>
        <end position="141"/>
    </location>
</feature>
<feature type="transmembrane region" description="Helical" evidence="1">
    <location>
        <begin position="47"/>
        <end position="80"/>
    </location>
</feature>
<feature type="transmembrane region" description="Helical" evidence="1">
    <location>
        <begin position="12"/>
        <end position="35"/>
    </location>
</feature>
<feature type="transmembrane region" description="Helical" evidence="1">
    <location>
        <begin position="161"/>
        <end position="182"/>
    </location>
</feature>
<keyword evidence="1" id="KW-0472">Membrane</keyword>
<evidence type="ECO:0008006" key="4">
    <source>
        <dbReference type="Google" id="ProtNLM"/>
    </source>
</evidence>
<reference evidence="2" key="1">
    <citation type="journal article" date="2014" name="Int. J. Syst. Evol. Microbiol.">
        <title>Complete genome sequence of Corynebacterium casei LMG S-19264T (=DSM 44701T), isolated from a smear-ripened cheese.</title>
        <authorList>
            <consortium name="US DOE Joint Genome Institute (JGI-PGF)"/>
            <person name="Walter F."/>
            <person name="Albersmeier A."/>
            <person name="Kalinowski J."/>
            <person name="Ruckert C."/>
        </authorList>
    </citation>
    <scope>NUCLEOTIDE SEQUENCE</scope>
    <source>
        <strain evidence="2">JCM 3313</strain>
    </source>
</reference>